<dbReference type="EMBL" id="CP041186">
    <property type="protein sequence ID" value="QDG53217.1"/>
    <property type="molecule type" value="Genomic_DNA"/>
</dbReference>
<dbReference type="GO" id="GO:0009279">
    <property type="term" value="C:cell outer membrane"/>
    <property type="evidence" value="ECO:0007669"/>
    <property type="project" value="UniProtKB-SubCell"/>
</dbReference>
<dbReference type="AlphaFoldDB" id="A0A4Y6PYY8"/>
<accession>A0A5B8YFL5</accession>
<organism evidence="8 9">
    <name type="scientific">Persicimonas caeni</name>
    <dbReference type="NCBI Taxonomy" id="2292766"/>
    <lineage>
        <taxon>Bacteria</taxon>
        <taxon>Deltaproteobacteria</taxon>
        <taxon>Bradymonadales</taxon>
        <taxon>Bradymonadaceae</taxon>
        <taxon>Persicimonas</taxon>
    </lineage>
</organism>
<dbReference type="InterPro" id="IPR006664">
    <property type="entry name" value="OMP_bac"/>
</dbReference>
<dbReference type="GO" id="GO:0005509">
    <property type="term" value="F:calcium ion binding"/>
    <property type="evidence" value="ECO:0007669"/>
    <property type="project" value="InterPro"/>
</dbReference>
<dbReference type="InterPro" id="IPR003367">
    <property type="entry name" value="Thrombospondin_3-like_rpt"/>
</dbReference>
<name>A0A4Y6PYY8_PERCE</name>
<dbReference type="InterPro" id="IPR006665">
    <property type="entry name" value="OmpA-like"/>
</dbReference>
<dbReference type="PANTHER" id="PTHR30329">
    <property type="entry name" value="STATOR ELEMENT OF FLAGELLAR MOTOR COMPLEX"/>
    <property type="match status" value="1"/>
</dbReference>
<keyword evidence="2" id="KW-0732">Signal</keyword>
<dbReference type="Gene3D" id="3.30.1330.60">
    <property type="entry name" value="OmpA-like domain"/>
    <property type="match status" value="1"/>
</dbReference>
<protein>
    <recommendedName>
        <fullName evidence="7">OmpA-like domain-containing protein</fullName>
    </recommendedName>
</protein>
<dbReference type="SUPFAM" id="SSF103088">
    <property type="entry name" value="OmpA-like"/>
    <property type="match status" value="1"/>
</dbReference>
<dbReference type="OrthoDB" id="5484889at2"/>
<dbReference type="Gene3D" id="4.10.1080.10">
    <property type="entry name" value="TSP type-3 repeat"/>
    <property type="match status" value="1"/>
</dbReference>
<keyword evidence="3 5" id="KW-0472">Membrane</keyword>
<sequence length="602" mass="65909">MTTCAQSHSRRRFPFGLSRLSMQRLSIWGVAMLALLAVYLQPAESRAQDLDLPDLQLERFRPAPGPADYLNVYGTGVPNHLEWDASFYVGYADDPMQISTRNFPFRETVDVQSTMSLLGSVGLYDKFEVGILLPVTLLQTSQELQPILPQGAGSSTDLSIMGLNDWRLTGKYQILDLLTDPLGLAVVGGLYLPLATQETLTSDGGVGGELIAAADYWLWRGIRLGANLGYRYRPTRAVLRDSTLGDEFLWGVAFNAPLFVRELDAILEFDGAISLARDQGYGGLSKGEVSTEVKLAGRYALSDDWTVTFGMGSSLGEGIGSPDMRAFIGLGGYWVSGGRWSFDYDGDGFYGSVDQCPDEVEDYDGFEDHDGCVDPDNDGDGVPDKVDRCPGTPPDTPVRTDGCVDNDLDGDGIPNSKDDCPEDPEDLDDFEDGDGCPDVDNDKDGIPDTQDQCPDEAETLNGFKDEDGCPDNPSEKVTITNDKLVIADKVHFETAKATIRQESYEILDEVAKVLKQNPQIKLLRVEGHTDDRGSESYNQKLSQRRADSVRKYLIKQGVDRDRLIAAGYGESDPIADNETAEGRSDNRRVAFTILETASSTAE</sequence>
<dbReference type="InterPro" id="IPR036737">
    <property type="entry name" value="OmpA-like_sf"/>
</dbReference>
<evidence type="ECO:0000256" key="4">
    <source>
        <dbReference type="ARBA" id="ARBA00023237"/>
    </source>
</evidence>
<feature type="domain" description="OmpA-like" evidence="7">
    <location>
        <begin position="479"/>
        <end position="597"/>
    </location>
</feature>
<proteinExistence type="predicted"/>
<dbReference type="GO" id="GO:0007155">
    <property type="term" value="P:cell adhesion"/>
    <property type="evidence" value="ECO:0007669"/>
    <property type="project" value="InterPro"/>
</dbReference>
<keyword evidence="9" id="KW-1185">Reference proteome</keyword>
<dbReference type="PANTHER" id="PTHR30329:SF21">
    <property type="entry name" value="LIPOPROTEIN YIAD-RELATED"/>
    <property type="match status" value="1"/>
</dbReference>
<dbReference type="PROSITE" id="PS01068">
    <property type="entry name" value="OMPA_1"/>
    <property type="match status" value="1"/>
</dbReference>
<dbReference type="SUPFAM" id="SSF103647">
    <property type="entry name" value="TSP type-3 repeat"/>
    <property type="match status" value="1"/>
</dbReference>
<dbReference type="InterPro" id="IPR006690">
    <property type="entry name" value="OMPA-like_CS"/>
</dbReference>
<dbReference type="Proteomes" id="UP000315995">
    <property type="component" value="Chromosome"/>
</dbReference>
<dbReference type="Pfam" id="PF02412">
    <property type="entry name" value="TSP_3"/>
    <property type="match status" value="3"/>
</dbReference>
<dbReference type="PROSITE" id="PS51123">
    <property type="entry name" value="OMPA_2"/>
    <property type="match status" value="1"/>
</dbReference>
<evidence type="ECO:0000256" key="1">
    <source>
        <dbReference type="ARBA" id="ARBA00004442"/>
    </source>
</evidence>
<dbReference type="PRINTS" id="PR01023">
    <property type="entry name" value="NAFLGMOTY"/>
</dbReference>
<reference evidence="8 9" key="1">
    <citation type="submission" date="2019-06" db="EMBL/GenBank/DDBJ databases">
        <title>Persicimonas caeni gen. nov., sp. nov., a predatory bacterium isolated from solar saltern.</title>
        <authorList>
            <person name="Wang S."/>
        </authorList>
    </citation>
    <scope>NUCLEOTIDE SEQUENCE [LARGE SCALE GENOMIC DNA]</scope>
    <source>
        <strain evidence="8 9">YN101</strain>
    </source>
</reference>
<evidence type="ECO:0000259" key="7">
    <source>
        <dbReference type="PROSITE" id="PS51123"/>
    </source>
</evidence>
<gene>
    <name evidence="8" type="ORF">FIV42_21445</name>
</gene>
<feature type="region of interest" description="Disordered" evidence="6">
    <location>
        <begin position="569"/>
        <end position="588"/>
    </location>
</feature>
<feature type="compositionally biased region" description="Acidic residues" evidence="6">
    <location>
        <begin position="420"/>
        <end position="439"/>
    </location>
</feature>
<comment type="subcellular location">
    <subcellularLocation>
        <location evidence="1">Cell outer membrane</location>
    </subcellularLocation>
</comment>
<evidence type="ECO:0000313" key="9">
    <source>
        <dbReference type="Proteomes" id="UP000315995"/>
    </source>
</evidence>
<evidence type="ECO:0000256" key="5">
    <source>
        <dbReference type="PROSITE-ProRule" id="PRU00473"/>
    </source>
</evidence>
<evidence type="ECO:0000313" key="8">
    <source>
        <dbReference type="EMBL" id="QDG53217.1"/>
    </source>
</evidence>
<dbReference type="PRINTS" id="PR01021">
    <property type="entry name" value="OMPADOMAIN"/>
</dbReference>
<dbReference type="Pfam" id="PF00691">
    <property type="entry name" value="OmpA"/>
    <property type="match status" value="1"/>
</dbReference>
<feature type="region of interest" description="Disordered" evidence="6">
    <location>
        <begin position="355"/>
        <end position="449"/>
    </location>
</feature>
<dbReference type="InterPro" id="IPR028974">
    <property type="entry name" value="TSP_type-3_rpt"/>
</dbReference>
<evidence type="ECO:0000256" key="6">
    <source>
        <dbReference type="SAM" id="MobiDB-lite"/>
    </source>
</evidence>
<evidence type="ECO:0000256" key="3">
    <source>
        <dbReference type="ARBA" id="ARBA00023136"/>
    </source>
</evidence>
<keyword evidence="4" id="KW-0998">Cell outer membrane</keyword>
<dbReference type="CDD" id="cd07185">
    <property type="entry name" value="OmpA_C-like"/>
    <property type="match status" value="1"/>
</dbReference>
<accession>A0A4Y6PYY8</accession>
<evidence type="ECO:0000256" key="2">
    <source>
        <dbReference type="ARBA" id="ARBA00022729"/>
    </source>
</evidence>
<dbReference type="InterPro" id="IPR050330">
    <property type="entry name" value="Bact_OuterMem_StrucFunc"/>
</dbReference>
<feature type="compositionally biased region" description="Acidic residues" evidence="6">
    <location>
        <begin position="356"/>
        <end position="365"/>
    </location>
</feature>